<evidence type="ECO:0000259" key="1">
    <source>
        <dbReference type="Pfam" id="PF01507"/>
    </source>
</evidence>
<dbReference type="GO" id="GO:0003824">
    <property type="term" value="F:catalytic activity"/>
    <property type="evidence" value="ECO:0007669"/>
    <property type="project" value="InterPro"/>
</dbReference>
<keyword evidence="3" id="KW-1185">Reference proteome</keyword>
<dbReference type="AlphaFoldDB" id="A0A1D8KCZ2"/>
<organism evidence="2 3">
    <name type="scientific">Acidihalobacter aeolianus</name>
    <dbReference type="NCBI Taxonomy" id="2792603"/>
    <lineage>
        <taxon>Bacteria</taxon>
        <taxon>Pseudomonadati</taxon>
        <taxon>Pseudomonadota</taxon>
        <taxon>Gammaproteobacteria</taxon>
        <taxon>Chromatiales</taxon>
        <taxon>Ectothiorhodospiraceae</taxon>
        <taxon>Acidihalobacter</taxon>
    </lineage>
</organism>
<keyword evidence="2" id="KW-0614">Plasmid</keyword>
<dbReference type="EMBL" id="CP017449">
    <property type="protein sequence ID" value="AOV18820.1"/>
    <property type="molecule type" value="Genomic_DNA"/>
</dbReference>
<reference evidence="2 3" key="1">
    <citation type="submission" date="2016-09" db="EMBL/GenBank/DDBJ databases">
        <title>Acidihalobacter prosperus V6 (DSM14174).</title>
        <authorList>
            <person name="Khaleque H.N."/>
            <person name="Ramsay J.P."/>
            <person name="Murphy R.J.T."/>
            <person name="Kaksonen A.H."/>
            <person name="Boxall N.J."/>
            <person name="Watkin E.L.J."/>
        </authorList>
    </citation>
    <scope>NUCLEOTIDE SEQUENCE [LARGE SCALE GENOMIC DNA]</scope>
    <source>
        <strain evidence="2 3">V6</strain>
        <plasmid evidence="3">papv6</plasmid>
    </source>
</reference>
<dbReference type="InterPro" id="IPR014729">
    <property type="entry name" value="Rossmann-like_a/b/a_fold"/>
</dbReference>
<protein>
    <recommendedName>
        <fullName evidence="1">Phosphoadenosine phosphosulphate reductase domain-containing protein</fullName>
    </recommendedName>
</protein>
<sequence>MSAWANPKDLLSASFESLPAADQAAGGADHLADVPVQFHAHVNGPGQLNQVAVTDEVEALLRAGAVCSIGTSGGKDSVACALAVSEYLDQIGHTGPRILIHADLGRVEWQDSLPGCERLAEYLGWELMVVRRKAGDMLARWQGRWANNVRRYQDLSCVKLILPWSTPALRFCTSEQKTDVICSALKKRFPGHDIINATGIRRQESARRRRMDVSGPMAKLSRKGRTGLAWNPIIEWPLEDVLYAIRQRGLQLHEAYRTYHTTRVSCVFCIMSSHADLIAASTCEDNAQVYRDMVALEARSSFAFQGNQWLGDIAPELLDDTLLAALARGKRVAVRRNELEARIPEHLLYTKGWPTCLPTRSEAVMLAGIRAEVSDLLEIEAVYLTATEILERYVGLIAVKEDTGIMPDACETTS</sequence>
<dbReference type="KEGG" id="aaeo:BJI67_16405"/>
<dbReference type="RefSeq" id="WP_070074343.1">
    <property type="nucleotide sequence ID" value="NZ_CP017449.1"/>
</dbReference>
<gene>
    <name evidence="2" type="ORF">BJI67_16405</name>
</gene>
<geneLocation type="plasmid" evidence="3">
    <name>papv6</name>
</geneLocation>
<feature type="domain" description="Phosphoadenosine phosphosulphate reductase" evidence="1">
    <location>
        <begin position="70"/>
        <end position="269"/>
    </location>
</feature>
<dbReference type="Proteomes" id="UP000095342">
    <property type="component" value="Plasmid pAPV6"/>
</dbReference>
<dbReference type="Gene3D" id="3.40.50.620">
    <property type="entry name" value="HUPs"/>
    <property type="match status" value="1"/>
</dbReference>
<accession>A0A1D8KCZ2</accession>
<dbReference type="Pfam" id="PF01507">
    <property type="entry name" value="PAPS_reduct"/>
    <property type="match status" value="1"/>
</dbReference>
<dbReference type="SUPFAM" id="SSF52402">
    <property type="entry name" value="Adenine nucleotide alpha hydrolases-like"/>
    <property type="match status" value="1"/>
</dbReference>
<evidence type="ECO:0000313" key="3">
    <source>
        <dbReference type="Proteomes" id="UP000095342"/>
    </source>
</evidence>
<dbReference type="InterPro" id="IPR002500">
    <property type="entry name" value="PAPS_reduct_dom"/>
</dbReference>
<evidence type="ECO:0000313" key="2">
    <source>
        <dbReference type="EMBL" id="AOV18820.1"/>
    </source>
</evidence>
<proteinExistence type="predicted"/>
<name>A0A1D8KCZ2_9GAMM</name>